<dbReference type="AlphaFoldDB" id="A0ABD3HL42"/>
<evidence type="ECO:0000313" key="2">
    <source>
        <dbReference type="EMBL" id="KAL3691551.1"/>
    </source>
</evidence>
<proteinExistence type="predicted"/>
<evidence type="ECO:0000313" key="3">
    <source>
        <dbReference type="Proteomes" id="UP001633002"/>
    </source>
</evidence>
<dbReference type="Proteomes" id="UP001633002">
    <property type="component" value="Unassembled WGS sequence"/>
</dbReference>
<keyword evidence="3" id="KW-1185">Reference proteome</keyword>
<feature type="region of interest" description="Disordered" evidence="1">
    <location>
        <begin position="1"/>
        <end position="98"/>
    </location>
</feature>
<name>A0ABD3HL42_9MARC</name>
<accession>A0ABD3HL42</accession>
<evidence type="ECO:0000256" key="1">
    <source>
        <dbReference type="SAM" id="MobiDB-lite"/>
    </source>
</evidence>
<comment type="caution">
    <text evidence="2">The sequence shown here is derived from an EMBL/GenBank/DDBJ whole genome shotgun (WGS) entry which is preliminary data.</text>
</comment>
<organism evidence="2 3">
    <name type="scientific">Riccia sorocarpa</name>
    <dbReference type="NCBI Taxonomy" id="122646"/>
    <lineage>
        <taxon>Eukaryota</taxon>
        <taxon>Viridiplantae</taxon>
        <taxon>Streptophyta</taxon>
        <taxon>Embryophyta</taxon>
        <taxon>Marchantiophyta</taxon>
        <taxon>Marchantiopsida</taxon>
        <taxon>Marchantiidae</taxon>
        <taxon>Marchantiales</taxon>
        <taxon>Ricciaceae</taxon>
        <taxon>Riccia</taxon>
    </lineage>
</organism>
<sequence length="697" mass="80319">MCSHEAHVDLSLRSASSEEVHLDRSDESEGTEPNRGNSKEGRGAGRGRRGKKVANVITPSVRIRSQCKKDPQIGTDTMSTNSGGDSRRSLWKEEKGEERDSRSACASIIDKYRMDFGGKQPPRIPLCRLEPFTRVRKLQLSSGHAEDLKRSFRLNGYMESCHGFHVSPVDESGNEVVLTSEEEDSWDFFWKTASQDFDRECRTDPDFDCLAGKKFKVWDGNHRLTVWLQVSSEEKFRKSLIHHPRVRCVVVKPPPDALKEMEVAMHNLNITSHATVQYDWIQDVERTFQVLSTPLLEYKPLLGDKVYNELEESRKKTTTRGWYSDNMTITVGAYIMSYSEEKGKRDVKVEVGIDRIKAFAAAHVPPDLKVKLLKLHYSNDANARSIYHHPPGNDVDSEIRPWLHQWGMWALIESHCLEMLTACVGLQPAESTTKVQAEEEDKFFIHVEEYRNKFWKEVWNSGAQDRMVDNIGRRAKRFFFRYVVWVRMFEVLPACFVYWQQPLSDTFSMFSDEDSQCRKFYELGDWERANCPFYVDFIEDPPKMFDEMEQLCYDRRLDAARAQIAMEEAASQPDLASSLHDAYVIAIDKLPQVFDPRRLQALSSDEALEQCKQYEPNADKIQSVFGKVKQRKQVPEEPPPKTPAKPIETNQEGTGGMCLNQHQATCSACPFVVIRIDGIVSDPRCLSFHLRCRRYMY</sequence>
<dbReference type="EMBL" id="JBJQOH010000003">
    <property type="protein sequence ID" value="KAL3691551.1"/>
    <property type="molecule type" value="Genomic_DNA"/>
</dbReference>
<feature type="compositionally biased region" description="Basic and acidic residues" evidence="1">
    <location>
        <begin position="1"/>
        <end position="27"/>
    </location>
</feature>
<reference evidence="2 3" key="1">
    <citation type="submission" date="2024-09" db="EMBL/GenBank/DDBJ databases">
        <title>Chromosome-scale assembly of Riccia sorocarpa.</title>
        <authorList>
            <person name="Paukszto L."/>
        </authorList>
    </citation>
    <scope>NUCLEOTIDE SEQUENCE [LARGE SCALE GENOMIC DNA]</scope>
    <source>
        <strain evidence="2">LP-2024</strain>
        <tissue evidence="2">Aerial parts of the thallus</tissue>
    </source>
</reference>
<feature type="compositionally biased region" description="Basic and acidic residues" evidence="1">
    <location>
        <begin position="85"/>
        <end position="98"/>
    </location>
</feature>
<protein>
    <submittedName>
        <fullName evidence="2">Uncharacterized protein</fullName>
    </submittedName>
</protein>
<feature type="compositionally biased region" description="Polar residues" evidence="1">
    <location>
        <begin position="74"/>
        <end position="84"/>
    </location>
</feature>
<feature type="region of interest" description="Disordered" evidence="1">
    <location>
        <begin position="627"/>
        <end position="652"/>
    </location>
</feature>
<gene>
    <name evidence="2" type="ORF">R1sor_005202</name>
</gene>